<dbReference type="Proteomes" id="UP001295462">
    <property type="component" value="Unassembled WGS sequence"/>
</dbReference>
<organism evidence="2 3">
    <name type="scientific">Vibrio jasicida</name>
    <dbReference type="NCBI Taxonomy" id="766224"/>
    <lineage>
        <taxon>Bacteria</taxon>
        <taxon>Pseudomonadati</taxon>
        <taxon>Pseudomonadota</taxon>
        <taxon>Gammaproteobacteria</taxon>
        <taxon>Vibrionales</taxon>
        <taxon>Vibrionaceae</taxon>
        <taxon>Vibrio</taxon>
    </lineage>
</organism>
<keyword evidence="1" id="KW-1133">Transmembrane helix</keyword>
<feature type="transmembrane region" description="Helical" evidence="1">
    <location>
        <begin position="36"/>
        <end position="58"/>
    </location>
</feature>
<keyword evidence="1" id="KW-0812">Transmembrane</keyword>
<comment type="caution">
    <text evidence="2">The sequence shown here is derived from an EMBL/GenBank/DDBJ whole genome shotgun (WGS) entry which is preliminary data.</text>
</comment>
<gene>
    <name evidence="2" type="ORF">THF1A12_920004</name>
</gene>
<feature type="transmembrane region" description="Helical" evidence="1">
    <location>
        <begin position="79"/>
        <end position="101"/>
    </location>
</feature>
<dbReference type="RefSeq" id="WP_171761515.1">
    <property type="nucleotide sequence ID" value="NZ_CAKMTZ010000150.1"/>
</dbReference>
<dbReference type="AlphaFoldDB" id="A0AAU9QY63"/>
<accession>A0AAU9QY63</accession>
<evidence type="ECO:0000313" key="2">
    <source>
        <dbReference type="EMBL" id="CAH1604088.1"/>
    </source>
</evidence>
<sequence length="187" mass="21153">MSAINSVSLFFAIYFGISIIVFRLPFDMSGAYFDFIVYRFLPVCTACYLAFVIFGKVNGKSVWAVMAHRLRHKAGFNRWQVLIFSGLFAYPIIAILLLPFFRVLLITTILTGQGYCHVGKLSNAAEGRRVMFGLSDITIEAPQSNRTFWYPTKKLMRDSIDIGSMVEACGKQGWLGFYIEKVSVRGK</sequence>
<evidence type="ECO:0008006" key="4">
    <source>
        <dbReference type="Google" id="ProtNLM"/>
    </source>
</evidence>
<name>A0AAU9QY63_9VIBR</name>
<dbReference type="EMBL" id="CAKMUD010000152">
    <property type="protein sequence ID" value="CAH1604088.1"/>
    <property type="molecule type" value="Genomic_DNA"/>
</dbReference>
<evidence type="ECO:0000313" key="3">
    <source>
        <dbReference type="Proteomes" id="UP001295462"/>
    </source>
</evidence>
<keyword evidence="1" id="KW-0472">Membrane</keyword>
<proteinExistence type="predicted"/>
<feature type="transmembrane region" description="Helical" evidence="1">
    <location>
        <begin position="7"/>
        <end position="24"/>
    </location>
</feature>
<evidence type="ECO:0000256" key="1">
    <source>
        <dbReference type="SAM" id="Phobius"/>
    </source>
</evidence>
<reference evidence="2" key="1">
    <citation type="submission" date="2022-01" db="EMBL/GenBank/DDBJ databases">
        <authorList>
            <person name="Lagorce A."/>
        </authorList>
    </citation>
    <scope>NUCLEOTIDE SEQUENCE</scope>
    <source>
        <strain evidence="2">Th15_F1_A12</strain>
    </source>
</reference>
<protein>
    <recommendedName>
        <fullName evidence="4">RDD domain-containing protein</fullName>
    </recommendedName>
</protein>